<organism evidence="2 3">
    <name type="scientific">Parachitinimonas caeni</name>
    <dbReference type="NCBI Taxonomy" id="3031301"/>
    <lineage>
        <taxon>Bacteria</taxon>
        <taxon>Pseudomonadati</taxon>
        <taxon>Pseudomonadota</taxon>
        <taxon>Betaproteobacteria</taxon>
        <taxon>Neisseriales</taxon>
        <taxon>Chitinibacteraceae</taxon>
        <taxon>Parachitinimonas</taxon>
    </lineage>
</organism>
<dbReference type="SUPFAM" id="SSF55729">
    <property type="entry name" value="Acyl-CoA N-acyltransferases (Nat)"/>
    <property type="match status" value="1"/>
</dbReference>
<dbReference type="RefSeq" id="WP_284101489.1">
    <property type="nucleotide sequence ID" value="NZ_JARRAF010000016.1"/>
</dbReference>
<proteinExistence type="predicted"/>
<comment type="caution">
    <text evidence="2">The sequence shown here is derived from an EMBL/GenBank/DDBJ whole genome shotgun (WGS) entry which is preliminary data.</text>
</comment>
<protein>
    <submittedName>
        <fullName evidence="2">GNAT family N-acetyltransferase</fullName>
    </submittedName>
</protein>
<evidence type="ECO:0000313" key="3">
    <source>
        <dbReference type="Proteomes" id="UP001172778"/>
    </source>
</evidence>
<dbReference type="Pfam" id="PF13302">
    <property type="entry name" value="Acetyltransf_3"/>
    <property type="match status" value="1"/>
</dbReference>
<dbReference type="Proteomes" id="UP001172778">
    <property type="component" value="Unassembled WGS sequence"/>
</dbReference>
<feature type="domain" description="N-acetyltransferase" evidence="1">
    <location>
        <begin position="12"/>
        <end position="181"/>
    </location>
</feature>
<accession>A0ABT7DYN5</accession>
<dbReference type="InterPro" id="IPR051531">
    <property type="entry name" value="N-acetyltransferase"/>
</dbReference>
<dbReference type="InterPro" id="IPR016181">
    <property type="entry name" value="Acyl_CoA_acyltransferase"/>
</dbReference>
<evidence type="ECO:0000313" key="2">
    <source>
        <dbReference type="EMBL" id="MDK2125176.1"/>
    </source>
</evidence>
<name>A0ABT7DYN5_9NEIS</name>
<dbReference type="InterPro" id="IPR000182">
    <property type="entry name" value="GNAT_dom"/>
</dbReference>
<keyword evidence="3" id="KW-1185">Reference proteome</keyword>
<sequence length="189" mass="21383">MFAPFRLESGRIVLRDWVDADLEPFARLNADPVFRRYFPSVQSREQSDGVARRLRDDGHHGSMTFWPIEIPGLARFAGYAGLIQTSFEAPFTPCVEIGWGLDPAFWGQGYATEAARAVLRYGFETLVLNEIVALTATINTPSRRVMERLGMHHNPADDFDHPRVEAGHPIQRHVLYRLPRADWLAHSGG</sequence>
<evidence type="ECO:0000259" key="1">
    <source>
        <dbReference type="PROSITE" id="PS51186"/>
    </source>
</evidence>
<dbReference type="EMBL" id="JARRAF010000016">
    <property type="protein sequence ID" value="MDK2125176.1"/>
    <property type="molecule type" value="Genomic_DNA"/>
</dbReference>
<dbReference type="Gene3D" id="3.40.630.30">
    <property type="match status" value="1"/>
</dbReference>
<dbReference type="PANTHER" id="PTHR43792:SF1">
    <property type="entry name" value="N-ACETYLTRANSFERASE DOMAIN-CONTAINING PROTEIN"/>
    <property type="match status" value="1"/>
</dbReference>
<dbReference type="PROSITE" id="PS51186">
    <property type="entry name" value="GNAT"/>
    <property type="match status" value="1"/>
</dbReference>
<reference evidence="2" key="1">
    <citation type="submission" date="2023-03" db="EMBL/GenBank/DDBJ databases">
        <title>Chitinimonas shenzhenensis gen. nov., sp. nov., a novel member of family Burkholderiaceae isolated from activated sludge collected in Shen Zhen, China.</title>
        <authorList>
            <person name="Wang X."/>
        </authorList>
    </citation>
    <scope>NUCLEOTIDE SEQUENCE</scope>
    <source>
        <strain evidence="2">DQS-5</strain>
    </source>
</reference>
<dbReference type="PANTHER" id="PTHR43792">
    <property type="entry name" value="GNAT FAMILY, PUTATIVE (AFU_ORTHOLOGUE AFUA_3G00765)-RELATED-RELATED"/>
    <property type="match status" value="1"/>
</dbReference>
<gene>
    <name evidence="2" type="ORF">PZA18_14060</name>
</gene>